<evidence type="ECO:0000313" key="2">
    <source>
        <dbReference type="Proteomes" id="UP000244334"/>
    </source>
</evidence>
<accession>A0A328TRT5</accession>
<proteinExistence type="predicted"/>
<keyword evidence="2" id="KW-1185">Reference proteome</keyword>
<name>A0A328TRT5_9GAMM</name>
<protein>
    <submittedName>
        <fullName evidence="1">Uncharacterized protein</fullName>
    </submittedName>
</protein>
<dbReference type="Proteomes" id="UP000244334">
    <property type="component" value="Unassembled WGS sequence"/>
</dbReference>
<gene>
    <name evidence="1" type="ORF">ACZ87_01037</name>
</gene>
<sequence length="62" mass="7038">MHDQYQNDYPPIYWWHKQPPPFGCVSSGNGPVGLDDQLTPDWLINASLWHMDINIDSAAAGR</sequence>
<dbReference type="AlphaFoldDB" id="A0A328TRT5"/>
<comment type="caution">
    <text evidence="1">The sequence shown here is derived from an EMBL/GenBank/DDBJ whole genome shotgun (WGS) entry which is preliminary data.</text>
</comment>
<organism evidence="1 2">
    <name type="scientific">Candidatus Erwinia dacicola</name>
    <dbReference type="NCBI Taxonomy" id="252393"/>
    <lineage>
        <taxon>Bacteria</taxon>
        <taxon>Pseudomonadati</taxon>
        <taxon>Pseudomonadota</taxon>
        <taxon>Gammaproteobacteria</taxon>
        <taxon>Enterobacterales</taxon>
        <taxon>Erwiniaceae</taxon>
        <taxon>Erwinia</taxon>
    </lineage>
</organism>
<reference evidence="1" key="1">
    <citation type="submission" date="2018-04" db="EMBL/GenBank/DDBJ databases">
        <title>Genomes of the Obligate Erwinia dacicola and Facultative Enterobacter sp. OLF Endosymbionts of the Olive Fruit fly, Bactrocera oleae.</title>
        <authorList>
            <person name="Estes A.M."/>
            <person name="Hearn D.J."/>
            <person name="Agarwal S."/>
            <person name="Pierson E.A."/>
            <person name="Dunning-Hotopp J.C."/>
        </authorList>
    </citation>
    <scope>NUCLEOTIDE SEQUENCE [LARGE SCALE GENOMIC DNA]</scope>
    <source>
        <strain evidence="1">Oroville</strain>
    </source>
</reference>
<dbReference type="EMBL" id="LJAM02000061">
    <property type="protein sequence ID" value="RAP72143.1"/>
    <property type="molecule type" value="Genomic_DNA"/>
</dbReference>
<evidence type="ECO:0000313" key="1">
    <source>
        <dbReference type="EMBL" id="RAP72143.1"/>
    </source>
</evidence>